<evidence type="ECO:0000256" key="2">
    <source>
        <dbReference type="SAM" id="SignalP"/>
    </source>
</evidence>
<accession>X6NM83</accession>
<sequence>MIFLFVCGVLFLEFEVMSGLLSANFGNDGVNDIFAPRQPSAREEISTPPSKESKRVSDTSAEKAKTLLTKKNPKNLEGCIPPIGFPIRPLRVDEMPYVCRNLKYFDELLESCMQQKAIQNPEECEPCMPPKQMDTLPPWLVQMTNTVIYNELKYRNQRRREILKLIESNQLVPSPHGIVLMTLNWGYKHLFLNWVCGLAKLSIPDVRQNTLIIASDPESFALSRDQVGFPATLNGSWIEGEFVTVS</sequence>
<proteinExistence type="predicted"/>
<feature type="chain" id="PRO_5004975993" evidence="2">
    <location>
        <begin position="20"/>
        <end position="246"/>
    </location>
</feature>
<comment type="caution">
    <text evidence="3">The sequence shown here is derived from an EMBL/GenBank/DDBJ whole genome shotgun (WGS) entry which is preliminary data.</text>
</comment>
<keyword evidence="4" id="KW-1185">Reference proteome</keyword>
<evidence type="ECO:0000256" key="1">
    <source>
        <dbReference type="SAM" id="MobiDB-lite"/>
    </source>
</evidence>
<protein>
    <submittedName>
        <fullName evidence="3">Uncharacterized protein</fullName>
    </submittedName>
</protein>
<dbReference type="AlphaFoldDB" id="X6NM83"/>
<feature type="signal peptide" evidence="2">
    <location>
        <begin position="1"/>
        <end position="19"/>
    </location>
</feature>
<keyword evidence="2" id="KW-0732">Signal</keyword>
<evidence type="ECO:0000313" key="3">
    <source>
        <dbReference type="EMBL" id="ETO26824.1"/>
    </source>
</evidence>
<gene>
    <name evidence="3" type="ORF">RFI_10307</name>
</gene>
<feature type="compositionally biased region" description="Basic and acidic residues" evidence="1">
    <location>
        <begin position="40"/>
        <end position="62"/>
    </location>
</feature>
<organism evidence="3 4">
    <name type="scientific">Reticulomyxa filosa</name>
    <dbReference type="NCBI Taxonomy" id="46433"/>
    <lineage>
        <taxon>Eukaryota</taxon>
        <taxon>Sar</taxon>
        <taxon>Rhizaria</taxon>
        <taxon>Retaria</taxon>
        <taxon>Foraminifera</taxon>
        <taxon>Monothalamids</taxon>
        <taxon>Reticulomyxidae</taxon>
        <taxon>Reticulomyxa</taxon>
    </lineage>
</organism>
<dbReference type="EMBL" id="ASPP01007613">
    <property type="protein sequence ID" value="ETO26824.1"/>
    <property type="molecule type" value="Genomic_DNA"/>
</dbReference>
<feature type="region of interest" description="Disordered" evidence="1">
    <location>
        <begin position="36"/>
        <end position="62"/>
    </location>
</feature>
<dbReference type="Proteomes" id="UP000023152">
    <property type="component" value="Unassembled WGS sequence"/>
</dbReference>
<reference evidence="3 4" key="1">
    <citation type="journal article" date="2013" name="Curr. Biol.">
        <title>The Genome of the Foraminiferan Reticulomyxa filosa.</title>
        <authorList>
            <person name="Glockner G."/>
            <person name="Hulsmann N."/>
            <person name="Schleicher M."/>
            <person name="Noegel A.A."/>
            <person name="Eichinger L."/>
            <person name="Gallinger C."/>
            <person name="Pawlowski J."/>
            <person name="Sierra R."/>
            <person name="Euteneuer U."/>
            <person name="Pillet L."/>
            <person name="Moustafa A."/>
            <person name="Platzer M."/>
            <person name="Groth M."/>
            <person name="Szafranski K."/>
            <person name="Schliwa M."/>
        </authorList>
    </citation>
    <scope>NUCLEOTIDE SEQUENCE [LARGE SCALE GENOMIC DNA]</scope>
</reference>
<evidence type="ECO:0000313" key="4">
    <source>
        <dbReference type="Proteomes" id="UP000023152"/>
    </source>
</evidence>
<name>X6NM83_RETFI</name>